<protein>
    <recommendedName>
        <fullName evidence="2">MADF domain-containing protein</fullName>
    </recommendedName>
</protein>
<dbReference type="InterPro" id="IPR006578">
    <property type="entry name" value="MADF-dom"/>
</dbReference>
<evidence type="ECO:0000256" key="1">
    <source>
        <dbReference type="SAM" id="MobiDB-lite"/>
    </source>
</evidence>
<feature type="domain" description="MADF" evidence="2">
    <location>
        <begin position="16"/>
        <end position="114"/>
    </location>
</feature>
<dbReference type="OrthoDB" id="6617753at2759"/>
<dbReference type="InParanoid" id="A0A7R8V5J6"/>
<reference evidence="3 4" key="1">
    <citation type="submission" date="2020-11" db="EMBL/GenBank/DDBJ databases">
        <authorList>
            <person name="Wallbank WR R."/>
            <person name="Pardo Diaz C."/>
            <person name="Kozak K."/>
            <person name="Martin S."/>
            <person name="Jiggins C."/>
            <person name="Moest M."/>
            <person name="Warren A I."/>
            <person name="Generalovic N T."/>
            <person name="Byers J.R.P. K."/>
            <person name="Montejo-Kovacevich G."/>
            <person name="Yen C E."/>
        </authorList>
    </citation>
    <scope>NUCLEOTIDE SEQUENCE [LARGE SCALE GENOMIC DNA]</scope>
</reference>
<dbReference type="PROSITE" id="PS51029">
    <property type="entry name" value="MADF"/>
    <property type="match status" value="1"/>
</dbReference>
<dbReference type="AlphaFoldDB" id="A0A7R8V5J6"/>
<dbReference type="EMBL" id="LR899014">
    <property type="protein sequence ID" value="CAD7092520.1"/>
    <property type="molecule type" value="Genomic_DNA"/>
</dbReference>
<evidence type="ECO:0000259" key="2">
    <source>
        <dbReference type="PROSITE" id="PS51029"/>
    </source>
</evidence>
<evidence type="ECO:0000313" key="3">
    <source>
        <dbReference type="EMBL" id="CAD7092520.1"/>
    </source>
</evidence>
<accession>A0A7R8V5J6</accession>
<dbReference type="PANTHER" id="PTHR21505:SF8">
    <property type="entry name" value="DPT-YFP REPRESSOR BY OVEREXPRESSION, ISOFORM D-RELATED"/>
    <property type="match status" value="1"/>
</dbReference>
<dbReference type="PANTHER" id="PTHR21505">
    <property type="entry name" value="MADF DOMAIN-CONTAINING PROTEIN-RELATED"/>
    <property type="match status" value="1"/>
</dbReference>
<name>A0A7R8V5J6_HERIL</name>
<feature type="region of interest" description="Disordered" evidence="1">
    <location>
        <begin position="116"/>
        <end position="183"/>
    </location>
</feature>
<dbReference type="SMART" id="SM00595">
    <property type="entry name" value="MADF"/>
    <property type="match status" value="1"/>
</dbReference>
<dbReference type="Proteomes" id="UP000594454">
    <property type="component" value="Chromosome 6"/>
</dbReference>
<sequence>MDTLDSCVQPFTYEREFINAYEALPLLWDETHIDYTDKYKRNEALDKLLVVLKKIEPTASVKDVKDKVNTLRSDYRRELMKIAAFRRSAGGSGEVYVPKSWTFQYLHFLGRSEKPMPLDNEATSDCKQSPGKDGPKRLHEGVITSASVNKVMAPPLSKKPKKGSFAKQNELVKPASALSEDSSTRDSSRLIADEWAEALNRLEPTQRLFAIKAINEILLVGKLGKLHENFVQINASSQLEHLAARQEAGGESSAAQKWKSRDKHFAIPPEFRWSNANRTAGVGILASTELDDDMQSQVA</sequence>
<keyword evidence="4" id="KW-1185">Reference proteome</keyword>
<proteinExistence type="predicted"/>
<organism evidence="3 4">
    <name type="scientific">Hermetia illucens</name>
    <name type="common">Black soldier fly</name>
    <dbReference type="NCBI Taxonomy" id="343691"/>
    <lineage>
        <taxon>Eukaryota</taxon>
        <taxon>Metazoa</taxon>
        <taxon>Ecdysozoa</taxon>
        <taxon>Arthropoda</taxon>
        <taxon>Hexapoda</taxon>
        <taxon>Insecta</taxon>
        <taxon>Pterygota</taxon>
        <taxon>Neoptera</taxon>
        <taxon>Endopterygota</taxon>
        <taxon>Diptera</taxon>
        <taxon>Brachycera</taxon>
        <taxon>Stratiomyomorpha</taxon>
        <taxon>Stratiomyidae</taxon>
        <taxon>Hermetiinae</taxon>
        <taxon>Hermetia</taxon>
    </lineage>
</organism>
<dbReference type="Pfam" id="PF10545">
    <property type="entry name" value="MADF_DNA_bdg"/>
    <property type="match status" value="1"/>
</dbReference>
<evidence type="ECO:0000313" key="4">
    <source>
        <dbReference type="Proteomes" id="UP000594454"/>
    </source>
</evidence>
<gene>
    <name evidence="3" type="ORF">HERILL_LOCUS14874</name>
</gene>